<evidence type="ECO:0000313" key="2">
    <source>
        <dbReference type="Proteomes" id="UP000006242"/>
    </source>
</evidence>
<reference evidence="1 2" key="2">
    <citation type="journal article" date="2013" name="PLoS ONE">
        <title>INDIGO - INtegrated Data Warehouse of MIcrobial GenOmes with Examples from the Red Sea Extremophiles.</title>
        <authorList>
            <person name="Alam I."/>
            <person name="Antunes A."/>
            <person name="Kamau A.A."/>
            <person name="Ba Alawi W."/>
            <person name="Kalkatawi M."/>
            <person name="Stingl U."/>
            <person name="Bajic V.B."/>
        </authorList>
    </citation>
    <scope>NUCLEOTIDE SEQUENCE [LARGE SCALE GENOMIC DNA]</scope>
    <source>
        <strain evidence="1 2">E1L3A</strain>
    </source>
</reference>
<keyword evidence="2" id="KW-1185">Reference proteome</keyword>
<name>A0ACB4V5G2_9GAMM</name>
<organism evidence="1 2">
    <name type="scientific">Salinisphaera shabanensis E1L3A</name>
    <dbReference type="NCBI Taxonomy" id="1033802"/>
    <lineage>
        <taxon>Bacteria</taxon>
        <taxon>Pseudomonadati</taxon>
        <taxon>Pseudomonadota</taxon>
        <taxon>Gammaproteobacteria</taxon>
        <taxon>Salinisphaerales</taxon>
        <taxon>Salinisphaeraceae</taxon>
        <taxon>Salinisphaera</taxon>
    </lineage>
</organism>
<dbReference type="EC" id="2.8.1.1" evidence="1"/>
<comment type="caution">
    <text evidence="1">The sequence shown here is derived from an EMBL/GenBank/DDBJ whole genome shotgun (WGS) entry which is preliminary data.</text>
</comment>
<keyword evidence="1" id="KW-0808">Transferase</keyword>
<protein>
    <submittedName>
        <fullName evidence="1">Sulfurtransferase protein</fullName>
        <ecNumber evidence="1">2.8.1.1</ecNumber>
    </submittedName>
</protein>
<evidence type="ECO:0000313" key="1">
    <source>
        <dbReference type="EMBL" id="ERJ18934.1"/>
    </source>
</evidence>
<gene>
    <name evidence="1" type="primary">rhdA</name>
    <name evidence="1" type="ORF">SSPSH_002011</name>
</gene>
<dbReference type="Proteomes" id="UP000006242">
    <property type="component" value="Unassembled WGS sequence"/>
</dbReference>
<dbReference type="EMBL" id="AFNV02000013">
    <property type="protein sequence ID" value="ERJ18934.1"/>
    <property type="molecule type" value="Genomic_DNA"/>
</dbReference>
<accession>A0ACB4V5G2</accession>
<sequence>MSAKLPVFVDADSLNAVIGDPDVQIVAVDSPRDYAQVHIPGALQIAMTDFTTSAPPVAGLLPDTERLAEAFSDAGLRNDAHIVAYDRAGDSQAARLLYTLDVMGHSAISLLDGGLAAWHQAGLALENGPPQHGASSFKVERQADGIADREWIRAHLNDDDVAFLDVRSAPEYVGTDVRSARGGHIPGAINLDWNLLKGDDGRLRPRSELLKIVADHDIESERDIVNYCQSHMRSSYTYLVLKHLGFDKVRGYPGAWSDWGNATDTPVSDTRDAS</sequence>
<reference evidence="1 2" key="1">
    <citation type="journal article" date="2011" name="J. Bacteriol.">
        <title>Genome sequence of Salinisphaera shabanensis, a gammaproteobacterium from the harsh, variable environment of the brine-seawater interface of the Shaban Deep in the Red Sea.</title>
        <authorList>
            <person name="Antunes A."/>
            <person name="Alam I."/>
            <person name="Bajic V.B."/>
            <person name="Stingl U."/>
        </authorList>
    </citation>
    <scope>NUCLEOTIDE SEQUENCE [LARGE SCALE GENOMIC DNA]</scope>
    <source>
        <strain evidence="1 2">E1L3A</strain>
    </source>
</reference>
<proteinExistence type="predicted"/>